<gene>
    <name evidence="3" type="ORF">HERILL_LOCUS5336</name>
</gene>
<proteinExistence type="predicted"/>
<reference evidence="3 4" key="1">
    <citation type="submission" date="2020-11" db="EMBL/GenBank/DDBJ databases">
        <authorList>
            <person name="Wallbank WR R."/>
            <person name="Pardo Diaz C."/>
            <person name="Kozak K."/>
            <person name="Martin S."/>
            <person name="Jiggins C."/>
            <person name="Moest M."/>
            <person name="Warren A I."/>
            <person name="Generalovic N T."/>
            <person name="Byers J.R.P. K."/>
            <person name="Montejo-Kovacevich G."/>
            <person name="Yen C E."/>
        </authorList>
    </citation>
    <scope>NUCLEOTIDE SEQUENCE [LARGE SCALE GENOMIC DNA]</scope>
</reference>
<feature type="signal peptide" evidence="2">
    <location>
        <begin position="1"/>
        <end position="21"/>
    </location>
</feature>
<evidence type="ECO:0000313" key="3">
    <source>
        <dbReference type="EMBL" id="CAD7082289.1"/>
    </source>
</evidence>
<dbReference type="Gene3D" id="2.70.220.10">
    <property type="entry name" value="Ganglioside GM2 activator"/>
    <property type="match status" value="1"/>
</dbReference>
<dbReference type="AlphaFoldDB" id="A0A7R8YU12"/>
<keyword evidence="1 2" id="KW-0732">Signal</keyword>
<protein>
    <submittedName>
        <fullName evidence="3">Uncharacterized protein</fullName>
    </submittedName>
</protein>
<evidence type="ECO:0000256" key="2">
    <source>
        <dbReference type="SAM" id="SignalP"/>
    </source>
</evidence>
<accession>A0A7R8YU12</accession>
<dbReference type="OrthoDB" id="7721313at2759"/>
<dbReference type="EMBL" id="LR899010">
    <property type="protein sequence ID" value="CAD7082289.1"/>
    <property type="molecule type" value="Genomic_DNA"/>
</dbReference>
<dbReference type="InterPro" id="IPR036846">
    <property type="entry name" value="GM2-AP_sf"/>
</dbReference>
<evidence type="ECO:0000313" key="4">
    <source>
        <dbReference type="Proteomes" id="UP000594454"/>
    </source>
</evidence>
<feature type="chain" id="PRO_5030631385" evidence="2">
    <location>
        <begin position="22"/>
        <end position="220"/>
    </location>
</feature>
<dbReference type="SUPFAM" id="SSF63707">
    <property type="entry name" value="Ganglioside M2 (gm2) activator"/>
    <property type="match status" value="1"/>
</dbReference>
<dbReference type="InParanoid" id="A0A7R8YU12"/>
<name>A0A7R8YU12_HERIL</name>
<sequence>MENRALLTLLTVTVVLQITLCAVPKMQLVLTSIEQCKGKEDLPITINHWEIIQREKSSFYLTGIINVTQEFPEGFDGMIEMWLSNDREKILDFTFKSVFIQHTPKPLVELRVDKCPADARLGNCDTFINNFATKNICYIFEVNQPRAMQIFFNSVEPKLKCPLKPDVYSVKDMKAEQNLIDFLPQMGATSWLVTLIARHNNQEVGCSETTANVHPRRLRG</sequence>
<dbReference type="Proteomes" id="UP000594454">
    <property type="component" value="Chromosome 2"/>
</dbReference>
<evidence type="ECO:0000256" key="1">
    <source>
        <dbReference type="ARBA" id="ARBA00022729"/>
    </source>
</evidence>
<organism evidence="3 4">
    <name type="scientific">Hermetia illucens</name>
    <name type="common">Black soldier fly</name>
    <dbReference type="NCBI Taxonomy" id="343691"/>
    <lineage>
        <taxon>Eukaryota</taxon>
        <taxon>Metazoa</taxon>
        <taxon>Ecdysozoa</taxon>
        <taxon>Arthropoda</taxon>
        <taxon>Hexapoda</taxon>
        <taxon>Insecta</taxon>
        <taxon>Pterygota</taxon>
        <taxon>Neoptera</taxon>
        <taxon>Endopterygota</taxon>
        <taxon>Diptera</taxon>
        <taxon>Brachycera</taxon>
        <taxon>Stratiomyomorpha</taxon>
        <taxon>Stratiomyidae</taxon>
        <taxon>Hermetiinae</taxon>
        <taxon>Hermetia</taxon>
    </lineage>
</organism>
<keyword evidence="4" id="KW-1185">Reference proteome</keyword>